<comment type="caution">
    <text evidence="1">The sequence shown here is derived from an EMBL/GenBank/DDBJ whole genome shotgun (WGS) entry which is preliminary data.</text>
</comment>
<dbReference type="AlphaFoldDB" id="A0A415QI31"/>
<protein>
    <recommendedName>
        <fullName evidence="3">Polysaccharide (De)acetylase</fullName>
    </recommendedName>
</protein>
<proteinExistence type="predicted"/>
<dbReference type="InterPro" id="IPR011330">
    <property type="entry name" value="Glyco_hydro/deAcase_b/a-brl"/>
</dbReference>
<gene>
    <name evidence="1" type="ORF">DWZ68_10180</name>
</gene>
<accession>A0A415QI31</accession>
<dbReference type="RefSeq" id="WP_118449994.1">
    <property type="nucleotide sequence ID" value="NZ_CABJDM010000010.1"/>
</dbReference>
<name>A0A415QI31_9BACT</name>
<sequence length="384" mass="44855">MYRSTLKSLLTVHASNIPGWRTKRKIVVIESDDWGSIRMPSLKVFETLKKGGVVVGRSHYDLYDSLECNQDLECLFDVLSKFHDKSGRNPVMTGVNVVANPLFDEIKRENYSSYFYEPYTETLKRYPQHDRVYELWKEGIERRLFVPIFHGREHLNVQRWLRALKNGNRSLLFAFENHLTGIGKGIHGEKIPDLQAAFDIDTMDDLSYMQEVLNTGLDLFERLYGYRSTYFVPTNGPFNNSLETILWNNGVRYVNSGKIQMEPLGNGQFKKNVRFLGQKNALGQIYLTRNCFFEPSSSGFEFPTNTDWVNNCLKEIEIAFLWHKPATISSHRVNYIGFLYRENRERTLKQFEELLGKMLKRWPDIEFMTSMELGDLITGRSNFE</sequence>
<evidence type="ECO:0008006" key="3">
    <source>
        <dbReference type="Google" id="ProtNLM"/>
    </source>
</evidence>
<evidence type="ECO:0000313" key="2">
    <source>
        <dbReference type="Proteomes" id="UP000286038"/>
    </source>
</evidence>
<reference evidence="1 2" key="1">
    <citation type="submission" date="2018-08" db="EMBL/GenBank/DDBJ databases">
        <title>A genome reference for cultivated species of the human gut microbiota.</title>
        <authorList>
            <person name="Zou Y."/>
            <person name="Xue W."/>
            <person name="Luo G."/>
        </authorList>
    </citation>
    <scope>NUCLEOTIDE SEQUENCE [LARGE SCALE GENOMIC DNA]</scope>
    <source>
        <strain evidence="1 2">AF34-33</strain>
    </source>
</reference>
<dbReference type="SUPFAM" id="SSF88713">
    <property type="entry name" value="Glycoside hydrolase/deacetylase"/>
    <property type="match status" value="1"/>
</dbReference>
<evidence type="ECO:0000313" key="1">
    <source>
        <dbReference type="EMBL" id="RHM42996.1"/>
    </source>
</evidence>
<dbReference type="EMBL" id="QRPV01000010">
    <property type="protein sequence ID" value="RHM42996.1"/>
    <property type="molecule type" value="Genomic_DNA"/>
</dbReference>
<organism evidence="1 2">
    <name type="scientific">Butyricimonas virosa</name>
    <dbReference type="NCBI Taxonomy" id="544645"/>
    <lineage>
        <taxon>Bacteria</taxon>
        <taxon>Pseudomonadati</taxon>
        <taxon>Bacteroidota</taxon>
        <taxon>Bacteroidia</taxon>
        <taxon>Bacteroidales</taxon>
        <taxon>Odoribacteraceae</taxon>
        <taxon>Butyricimonas</taxon>
    </lineage>
</organism>
<dbReference type="GO" id="GO:0005975">
    <property type="term" value="P:carbohydrate metabolic process"/>
    <property type="evidence" value="ECO:0007669"/>
    <property type="project" value="InterPro"/>
</dbReference>
<dbReference type="Proteomes" id="UP000286038">
    <property type="component" value="Unassembled WGS sequence"/>
</dbReference>
<dbReference type="Gene3D" id="3.20.20.370">
    <property type="entry name" value="Glycoside hydrolase/deacetylase"/>
    <property type="match status" value="1"/>
</dbReference>